<evidence type="ECO:0000256" key="1">
    <source>
        <dbReference type="SAM" id="Phobius"/>
    </source>
</evidence>
<dbReference type="InterPro" id="IPR002881">
    <property type="entry name" value="DUF58"/>
</dbReference>
<dbReference type="RefSeq" id="WP_249737197.1">
    <property type="nucleotide sequence ID" value="NZ_JAKNCJ010000002.1"/>
</dbReference>
<feature type="domain" description="DUF58" evidence="2">
    <location>
        <begin position="198"/>
        <end position="282"/>
    </location>
</feature>
<feature type="transmembrane region" description="Helical" evidence="1">
    <location>
        <begin position="37"/>
        <end position="58"/>
    </location>
</feature>
<dbReference type="Proteomes" id="UP001203761">
    <property type="component" value="Unassembled WGS sequence"/>
</dbReference>
<reference evidence="3" key="1">
    <citation type="submission" date="2022-02" db="EMBL/GenBank/DDBJ databases">
        <authorList>
            <person name="Lee M."/>
            <person name="Kim S.-J."/>
            <person name="Jung M.-Y."/>
        </authorList>
    </citation>
    <scope>NUCLEOTIDE SEQUENCE</scope>
    <source>
        <strain evidence="3">JHP9</strain>
    </source>
</reference>
<keyword evidence="1" id="KW-0812">Transmembrane</keyword>
<keyword evidence="4" id="KW-1185">Reference proteome</keyword>
<keyword evidence="1" id="KW-1133">Transmembrane helix</keyword>
<dbReference type="Pfam" id="PF01882">
    <property type="entry name" value="DUF58"/>
    <property type="match status" value="1"/>
</dbReference>
<gene>
    <name evidence="3" type="ORF">Bequi_06845</name>
</gene>
<keyword evidence="1" id="KW-0472">Membrane</keyword>
<dbReference type="EMBL" id="JAKNCJ010000002">
    <property type="protein sequence ID" value="MCL6423104.1"/>
    <property type="molecule type" value="Genomic_DNA"/>
</dbReference>
<evidence type="ECO:0000259" key="2">
    <source>
        <dbReference type="Pfam" id="PF01882"/>
    </source>
</evidence>
<accession>A0ABT0QZM4</accession>
<evidence type="ECO:0000313" key="4">
    <source>
        <dbReference type="Proteomes" id="UP001203761"/>
    </source>
</evidence>
<name>A0ABT0QZM4_9MICO</name>
<dbReference type="PANTHER" id="PTHR34351:SF1">
    <property type="entry name" value="SLR1927 PROTEIN"/>
    <property type="match status" value="1"/>
</dbReference>
<sequence>MAARSRLAPTPRGLALLVLAAALWALAGITGLAAAAAISAALLLALALAVICVLLGGVRLRLQRIIERPVLSVGDETAMSLHLDESSLLQKVPMASGEVHLRVPAQIAAPAVLPLASRTDCTLAVLRRGAHPLGPMETLLQDPFALMRLRIRQDDGAAVIGLPRAEPLAGALALGLARGEEDRAAAAGRSGELGVIPRPYVAGDDLRRIHWRASARVGTLMTREEEPAESPGAVIILDTRARPQDAARAAELHDRLVDHAASLLLALTAHGWDTRVLGAGGAQIASEPGDRDAPSQLAAQDALIALAGVRFEDRPGDPLAALHVAAEAGSIVFVLAAESDGAPSAPDGSGGGAGAAQGTAISLRPAGAGGGAIRAERFGGWRRVSAPAGASLQQILERAAGSAR</sequence>
<comment type="caution">
    <text evidence="3">The sequence shown here is derived from an EMBL/GenBank/DDBJ whole genome shotgun (WGS) entry which is preliminary data.</text>
</comment>
<proteinExistence type="predicted"/>
<organism evidence="3 4">
    <name type="scientific">Brachybacterium equifaecis</name>
    <dbReference type="NCBI Taxonomy" id="2910770"/>
    <lineage>
        <taxon>Bacteria</taxon>
        <taxon>Bacillati</taxon>
        <taxon>Actinomycetota</taxon>
        <taxon>Actinomycetes</taxon>
        <taxon>Micrococcales</taxon>
        <taxon>Dermabacteraceae</taxon>
        <taxon>Brachybacterium</taxon>
    </lineage>
</organism>
<protein>
    <submittedName>
        <fullName evidence="3">DUF58 domain-containing protein</fullName>
    </submittedName>
</protein>
<dbReference type="PANTHER" id="PTHR34351">
    <property type="entry name" value="SLR1927 PROTEIN-RELATED"/>
    <property type="match status" value="1"/>
</dbReference>
<evidence type="ECO:0000313" key="3">
    <source>
        <dbReference type="EMBL" id="MCL6423104.1"/>
    </source>
</evidence>